<evidence type="ECO:0000259" key="1">
    <source>
        <dbReference type="Pfam" id="PF08241"/>
    </source>
</evidence>
<dbReference type="Pfam" id="PF08241">
    <property type="entry name" value="Methyltransf_11"/>
    <property type="match status" value="1"/>
</dbReference>
<name>A0A9W7EES5_9STRA</name>
<dbReference type="EMBL" id="BRXZ01001660">
    <property type="protein sequence ID" value="GMH76187.1"/>
    <property type="molecule type" value="Genomic_DNA"/>
</dbReference>
<evidence type="ECO:0000313" key="3">
    <source>
        <dbReference type="Proteomes" id="UP001165082"/>
    </source>
</evidence>
<dbReference type="CDD" id="cd02440">
    <property type="entry name" value="AdoMet_MTases"/>
    <property type="match status" value="1"/>
</dbReference>
<accession>A0A9W7EES5</accession>
<dbReference type="Gene3D" id="3.40.50.150">
    <property type="entry name" value="Vaccinia Virus protein VP39"/>
    <property type="match status" value="1"/>
</dbReference>
<sequence length="472" mass="51709">MADFDQVSTIVSAIYAATTVEISITSRRVLARHAEIDPGIATSFEQSSLTSACIEKLREQAVASDSVDLASLSLLLVIFVAERDDRSAPPTTNTAFNIAALLPSVLPASGELAIPFARDHLQNVDSSDSTCWYLFTSVFAISYPTQCIDALKVLASSLTGEGLARCSHLLAILTKQGESTKKASSTYVSCVFDKLAPVFESRLKGLGYEVPKRVSDLVQHRVSIVSNPCIIDLGCGTGLVGELLVPLIREKSLTFSCLSADYRDNAIKINHLHNSIRELLEADPDGKDKDFAEARLENEKLVERLLGEAKIMKEKIDSTQILDMYDFDNAPRGSLFGVDLSKEMVKLANTKHCYTSVAHADCDDFLKAQADSSADVVVSADTYIYMGDIETSLKESTRVLKQGGYLVFSVELVPDDTRDGYLLLPSGRYGQSKAYVKRLAEKFAFEEDHVEDIVVRKEQGEDILGCIYVLSK</sequence>
<dbReference type="Proteomes" id="UP001165082">
    <property type="component" value="Unassembled WGS sequence"/>
</dbReference>
<dbReference type="AlphaFoldDB" id="A0A9W7EES5"/>
<gene>
    <name evidence="2" type="ORF">TrRE_jg5116</name>
</gene>
<comment type="caution">
    <text evidence="2">The sequence shown here is derived from an EMBL/GenBank/DDBJ whole genome shotgun (WGS) entry which is preliminary data.</text>
</comment>
<keyword evidence="3" id="KW-1185">Reference proteome</keyword>
<dbReference type="InterPro" id="IPR029063">
    <property type="entry name" value="SAM-dependent_MTases_sf"/>
</dbReference>
<reference evidence="2" key="1">
    <citation type="submission" date="2022-07" db="EMBL/GenBank/DDBJ databases">
        <title>Genome analysis of Parmales, a sister group of diatoms, reveals the evolutionary specialization of diatoms from phago-mixotrophs to photoautotrophs.</title>
        <authorList>
            <person name="Ban H."/>
            <person name="Sato S."/>
            <person name="Yoshikawa S."/>
            <person name="Kazumasa Y."/>
            <person name="Nakamura Y."/>
            <person name="Ichinomiya M."/>
            <person name="Saitoh K."/>
            <person name="Sato N."/>
            <person name="Blanc-Mathieu R."/>
            <person name="Endo H."/>
            <person name="Kuwata A."/>
            <person name="Ogata H."/>
        </authorList>
    </citation>
    <scope>NUCLEOTIDE SEQUENCE</scope>
</reference>
<proteinExistence type="predicted"/>
<protein>
    <recommendedName>
        <fullName evidence="1">Methyltransferase type 11 domain-containing protein</fullName>
    </recommendedName>
</protein>
<evidence type="ECO:0000313" key="2">
    <source>
        <dbReference type="EMBL" id="GMH76187.1"/>
    </source>
</evidence>
<dbReference type="SUPFAM" id="SSF53335">
    <property type="entry name" value="S-adenosyl-L-methionine-dependent methyltransferases"/>
    <property type="match status" value="1"/>
</dbReference>
<organism evidence="2 3">
    <name type="scientific">Triparma retinervis</name>
    <dbReference type="NCBI Taxonomy" id="2557542"/>
    <lineage>
        <taxon>Eukaryota</taxon>
        <taxon>Sar</taxon>
        <taxon>Stramenopiles</taxon>
        <taxon>Ochrophyta</taxon>
        <taxon>Bolidophyceae</taxon>
        <taxon>Parmales</taxon>
        <taxon>Triparmaceae</taxon>
        <taxon>Triparma</taxon>
    </lineage>
</organism>
<feature type="domain" description="Methyltransferase type 11" evidence="1">
    <location>
        <begin position="333"/>
        <end position="408"/>
    </location>
</feature>
<dbReference type="InterPro" id="IPR013216">
    <property type="entry name" value="Methyltransf_11"/>
</dbReference>
<dbReference type="GO" id="GO:0008757">
    <property type="term" value="F:S-adenosylmethionine-dependent methyltransferase activity"/>
    <property type="evidence" value="ECO:0007669"/>
    <property type="project" value="InterPro"/>
</dbReference>
<dbReference type="OrthoDB" id="3647at2759"/>